<dbReference type="KEGG" id="vab:WPS_15800"/>
<evidence type="ECO:0000313" key="2">
    <source>
        <dbReference type="Proteomes" id="UP001317532"/>
    </source>
</evidence>
<proteinExistence type="predicted"/>
<evidence type="ECO:0000313" key="1">
    <source>
        <dbReference type="EMBL" id="BDE06304.1"/>
    </source>
</evidence>
<dbReference type="RefSeq" id="WP_317997271.1">
    <property type="nucleotide sequence ID" value="NZ_AP025523.1"/>
</dbReference>
<gene>
    <name evidence="1" type="ORF">WPS_15800</name>
</gene>
<sequence>MELFEQFFGRQDQSWFENGGIGARQGTFQATALGGGRKIPVLGTVVAREGLAFISPSRIAESELQVSFTLRARPIEARVLVERGESMMARAKPVHRYFCTFTAIAADDWDAVIRYVDNVPEPTGGEVVADADDAFLTLPSATQTAIVAKLVAARRLAPPKPGQVPLIRVSCGPVRQLGDGRIARDVSIRSRVNVDRQMTNFDTRVRIFSSGTVDLLD</sequence>
<keyword evidence="2" id="KW-1185">Reference proteome</keyword>
<organism evidence="1 2">
    <name type="scientific">Vulcanimicrobium alpinum</name>
    <dbReference type="NCBI Taxonomy" id="3016050"/>
    <lineage>
        <taxon>Bacteria</taxon>
        <taxon>Bacillati</taxon>
        <taxon>Vulcanimicrobiota</taxon>
        <taxon>Vulcanimicrobiia</taxon>
        <taxon>Vulcanimicrobiales</taxon>
        <taxon>Vulcanimicrobiaceae</taxon>
        <taxon>Vulcanimicrobium</taxon>
    </lineage>
</organism>
<dbReference type="Proteomes" id="UP001317532">
    <property type="component" value="Chromosome"/>
</dbReference>
<protein>
    <submittedName>
        <fullName evidence="1">Uncharacterized protein</fullName>
    </submittedName>
</protein>
<reference evidence="1 2" key="1">
    <citation type="journal article" date="2022" name="ISME Commun">
        <title>Vulcanimicrobium alpinus gen. nov. sp. nov., the first cultivated representative of the candidate phylum 'Eremiobacterota', is a metabolically versatile aerobic anoxygenic phototroph.</title>
        <authorList>
            <person name="Yabe S."/>
            <person name="Muto K."/>
            <person name="Abe K."/>
            <person name="Yokota A."/>
            <person name="Staudigel H."/>
            <person name="Tebo B.M."/>
        </authorList>
    </citation>
    <scope>NUCLEOTIDE SEQUENCE [LARGE SCALE GENOMIC DNA]</scope>
    <source>
        <strain evidence="1 2">WC8-2</strain>
    </source>
</reference>
<accession>A0AAN1XVS9</accession>
<dbReference type="EMBL" id="AP025523">
    <property type="protein sequence ID" value="BDE06304.1"/>
    <property type="molecule type" value="Genomic_DNA"/>
</dbReference>
<name>A0AAN1XVS9_UNVUL</name>
<dbReference type="AlphaFoldDB" id="A0AAN1XVS9"/>